<dbReference type="AlphaFoldDB" id="A0A7W7C9U1"/>
<proteinExistence type="inferred from homology"/>
<evidence type="ECO:0000313" key="4">
    <source>
        <dbReference type="EMBL" id="MBB4675976.1"/>
    </source>
</evidence>
<dbReference type="InterPro" id="IPR038332">
    <property type="entry name" value="PPE_sf"/>
</dbReference>
<sequence>MRGAHGRCWLAVPHLKIYLDIHSGPGVGATEPAVTTYRQLAEALHQVDDNLHARLAKLRTGWQGKAAMHTAHALAPLAAWAADTRVAMAAEAEATQECADAYADARNHVPPPQFLPTKPVTAVAWLPALVDNRIDYEPVEVEVDAAHAEAARAMEVYEERVDTALAELPPLLNPPRLDISIVAPGSLLSGLSLKDPLGLNASVSVSGAGHPVAHPHPHQPVAPVHSILPEPAPVPLADQRQSTPRSSTVDRSQIWSATGDGTPAEERRQQQQNPPRPGNMVRAVPEPRVEKSTVDRRRAEAEPEQAGIGLRDGVLGYHPAPRTSPEAEEDTPVVIGPSPVL</sequence>
<feature type="compositionally biased region" description="Basic and acidic residues" evidence="2">
    <location>
        <begin position="285"/>
        <end position="301"/>
    </location>
</feature>
<keyword evidence="5" id="KW-1185">Reference proteome</keyword>
<evidence type="ECO:0000259" key="3">
    <source>
        <dbReference type="Pfam" id="PF00823"/>
    </source>
</evidence>
<feature type="compositionally biased region" description="Polar residues" evidence="2">
    <location>
        <begin position="239"/>
        <end position="256"/>
    </location>
</feature>
<comment type="similarity">
    <text evidence="1">Belongs to the mycobacterial PPE family.</text>
</comment>
<evidence type="ECO:0000313" key="5">
    <source>
        <dbReference type="Proteomes" id="UP000533598"/>
    </source>
</evidence>
<reference evidence="4 5" key="1">
    <citation type="submission" date="2020-08" db="EMBL/GenBank/DDBJ databases">
        <title>Sequencing the genomes of 1000 actinobacteria strains.</title>
        <authorList>
            <person name="Klenk H.-P."/>
        </authorList>
    </citation>
    <scope>NUCLEOTIDE SEQUENCE [LARGE SCALE GENOMIC DNA]</scope>
    <source>
        <strain evidence="4 5">DSM 44230</strain>
    </source>
</reference>
<dbReference type="EMBL" id="JACHMH010000001">
    <property type="protein sequence ID" value="MBB4675976.1"/>
    <property type="molecule type" value="Genomic_DNA"/>
</dbReference>
<name>A0A7W7C9U1_9PSEU</name>
<organism evidence="4 5">
    <name type="scientific">Crossiella cryophila</name>
    <dbReference type="NCBI Taxonomy" id="43355"/>
    <lineage>
        <taxon>Bacteria</taxon>
        <taxon>Bacillati</taxon>
        <taxon>Actinomycetota</taxon>
        <taxon>Actinomycetes</taxon>
        <taxon>Pseudonocardiales</taxon>
        <taxon>Pseudonocardiaceae</taxon>
        <taxon>Crossiella</taxon>
    </lineage>
</organism>
<feature type="region of interest" description="Disordered" evidence="2">
    <location>
        <begin position="208"/>
        <end position="341"/>
    </location>
</feature>
<dbReference type="Gene3D" id="1.20.1260.20">
    <property type="entry name" value="PPE superfamily"/>
    <property type="match status" value="1"/>
</dbReference>
<evidence type="ECO:0000256" key="1">
    <source>
        <dbReference type="ARBA" id="ARBA00010652"/>
    </source>
</evidence>
<protein>
    <submittedName>
        <fullName evidence="4">Uncharacterized protein YukE</fullName>
    </submittedName>
</protein>
<comment type="caution">
    <text evidence="4">The sequence shown here is derived from an EMBL/GenBank/DDBJ whole genome shotgun (WGS) entry which is preliminary data.</text>
</comment>
<dbReference type="Proteomes" id="UP000533598">
    <property type="component" value="Unassembled WGS sequence"/>
</dbReference>
<dbReference type="SUPFAM" id="SSF140459">
    <property type="entry name" value="PE/PPE dimer-like"/>
    <property type="match status" value="1"/>
</dbReference>
<dbReference type="RefSeq" id="WP_185001862.1">
    <property type="nucleotide sequence ID" value="NZ_BAAAUI010000021.1"/>
</dbReference>
<evidence type="ECO:0000256" key="2">
    <source>
        <dbReference type="SAM" id="MobiDB-lite"/>
    </source>
</evidence>
<gene>
    <name evidence="4" type="ORF">HNR67_002094</name>
</gene>
<dbReference type="Pfam" id="PF00823">
    <property type="entry name" value="PPE"/>
    <property type="match status" value="1"/>
</dbReference>
<accession>A0A7W7C9U1</accession>
<dbReference type="InterPro" id="IPR000030">
    <property type="entry name" value="PPE_dom"/>
</dbReference>
<feature type="domain" description="PPE" evidence="3">
    <location>
        <begin position="20"/>
        <end position="169"/>
    </location>
</feature>